<comment type="caution">
    <text evidence="1">The sequence shown here is derived from an EMBL/GenBank/DDBJ whole genome shotgun (WGS) entry which is preliminary data.</text>
</comment>
<proteinExistence type="predicted"/>
<gene>
    <name evidence="1" type="ORF">KP509_09G040100</name>
</gene>
<organism evidence="1 2">
    <name type="scientific">Ceratopteris richardii</name>
    <name type="common">Triangle waterfern</name>
    <dbReference type="NCBI Taxonomy" id="49495"/>
    <lineage>
        <taxon>Eukaryota</taxon>
        <taxon>Viridiplantae</taxon>
        <taxon>Streptophyta</taxon>
        <taxon>Embryophyta</taxon>
        <taxon>Tracheophyta</taxon>
        <taxon>Polypodiopsida</taxon>
        <taxon>Polypodiidae</taxon>
        <taxon>Polypodiales</taxon>
        <taxon>Pteridineae</taxon>
        <taxon>Pteridaceae</taxon>
        <taxon>Parkerioideae</taxon>
        <taxon>Ceratopteris</taxon>
    </lineage>
</organism>
<accession>A0A8T2U3M6</accession>
<keyword evidence="2" id="KW-1185">Reference proteome</keyword>
<dbReference type="AlphaFoldDB" id="A0A8T2U3M6"/>
<name>A0A8T2U3M6_CERRI</name>
<dbReference type="Proteomes" id="UP000825935">
    <property type="component" value="Chromosome 9"/>
</dbReference>
<dbReference type="EMBL" id="CM035414">
    <property type="protein sequence ID" value="KAH7429288.1"/>
    <property type="molecule type" value="Genomic_DNA"/>
</dbReference>
<protein>
    <submittedName>
        <fullName evidence="1">Uncharacterized protein</fullName>
    </submittedName>
</protein>
<sequence length="75" mass="8432">MLCWDVILRRILSINQFPPWSSGILQENFLSGGTPVDKRGSSLVHMKTISLLSRQIMSVVVQMPSWRCINASTLS</sequence>
<evidence type="ECO:0000313" key="2">
    <source>
        <dbReference type="Proteomes" id="UP000825935"/>
    </source>
</evidence>
<evidence type="ECO:0000313" key="1">
    <source>
        <dbReference type="EMBL" id="KAH7429288.1"/>
    </source>
</evidence>
<reference evidence="1" key="1">
    <citation type="submission" date="2021-08" db="EMBL/GenBank/DDBJ databases">
        <title>WGS assembly of Ceratopteris richardii.</title>
        <authorList>
            <person name="Marchant D.B."/>
            <person name="Chen G."/>
            <person name="Jenkins J."/>
            <person name="Shu S."/>
            <person name="Leebens-Mack J."/>
            <person name="Grimwood J."/>
            <person name="Schmutz J."/>
            <person name="Soltis P."/>
            <person name="Soltis D."/>
            <person name="Chen Z.-H."/>
        </authorList>
    </citation>
    <scope>NUCLEOTIDE SEQUENCE</scope>
    <source>
        <strain evidence="1">Whitten #5841</strain>
        <tissue evidence="1">Leaf</tissue>
    </source>
</reference>